<evidence type="ECO:0000313" key="1">
    <source>
        <dbReference type="EMBL" id="CAK9095825.1"/>
    </source>
</evidence>
<proteinExistence type="predicted"/>
<sequence length="137" mass="14714">MRPDEYFNWEVGTDKDYLASSIAYRFDLHGTAEAGPCFMKSRLHQHEISTSPQRPNEACLKPTGGANRVQFSTRGHFARRLDLGGSVACASVPTVVTVTRGEVQLLKDYALCGGASFSPDAPIAAVDGLIWAPDGAA</sequence>
<evidence type="ECO:0000313" key="2">
    <source>
        <dbReference type="Proteomes" id="UP001642484"/>
    </source>
</evidence>
<dbReference type="Proteomes" id="UP001642484">
    <property type="component" value="Unassembled WGS sequence"/>
</dbReference>
<protein>
    <submittedName>
        <fullName evidence="1">Uncharacterized protein</fullName>
    </submittedName>
</protein>
<keyword evidence="2" id="KW-1185">Reference proteome</keyword>
<comment type="caution">
    <text evidence="1">The sequence shown here is derived from an EMBL/GenBank/DDBJ whole genome shotgun (WGS) entry which is preliminary data.</text>
</comment>
<name>A0ABP0R6R7_9DINO</name>
<reference evidence="1 2" key="1">
    <citation type="submission" date="2024-02" db="EMBL/GenBank/DDBJ databases">
        <authorList>
            <person name="Chen Y."/>
            <person name="Shah S."/>
            <person name="Dougan E. K."/>
            <person name="Thang M."/>
            <person name="Chan C."/>
        </authorList>
    </citation>
    <scope>NUCLEOTIDE SEQUENCE [LARGE SCALE GENOMIC DNA]</scope>
</reference>
<organism evidence="1 2">
    <name type="scientific">Durusdinium trenchii</name>
    <dbReference type="NCBI Taxonomy" id="1381693"/>
    <lineage>
        <taxon>Eukaryota</taxon>
        <taxon>Sar</taxon>
        <taxon>Alveolata</taxon>
        <taxon>Dinophyceae</taxon>
        <taxon>Suessiales</taxon>
        <taxon>Symbiodiniaceae</taxon>
        <taxon>Durusdinium</taxon>
    </lineage>
</organism>
<gene>
    <name evidence="1" type="ORF">CCMP2556_LOCUS45610</name>
</gene>
<dbReference type="EMBL" id="CAXAMN010025528">
    <property type="protein sequence ID" value="CAK9095825.1"/>
    <property type="molecule type" value="Genomic_DNA"/>
</dbReference>
<accession>A0ABP0R6R7</accession>